<dbReference type="InterPro" id="IPR001387">
    <property type="entry name" value="Cro/C1-type_HTH"/>
</dbReference>
<dbReference type="Gene3D" id="1.10.260.40">
    <property type="entry name" value="lambda repressor-like DNA-binding domains"/>
    <property type="match status" value="1"/>
</dbReference>
<name>A0ABU8HJJ0_9BACI</name>
<dbReference type="RefSeq" id="WP_336588869.1">
    <property type="nucleotide sequence ID" value="NZ_JBBAXC010000026.1"/>
</dbReference>
<reference evidence="2 3" key="1">
    <citation type="journal article" date="2018" name="J. Microbiol.">
        <title>Bacillus spongiae sp. nov., isolated from sponge of Jeju Island.</title>
        <authorList>
            <person name="Lee G.E."/>
            <person name="Im W.T."/>
            <person name="Park J.S."/>
        </authorList>
    </citation>
    <scope>NUCLEOTIDE SEQUENCE [LARGE SCALE GENOMIC DNA]</scope>
    <source>
        <strain evidence="2 3">135PIL107-10</strain>
    </source>
</reference>
<feature type="domain" description="HTH cro/C1-type" evidence="1">
    <location>
        <begin position="24"/>
        <end position="77"/>
    </location>
</feature>
<dbReference type="SMART" id="SM00530">
    <property type="entry name" value="HTH_XRE"/>
    <property type="match status" value="1"/>
</dbReference>
<organism evidence="2 3">
    <name type="scientific">Bacillus spongiae</name>
    <dbReference type="NCBI Taxonomy" id="2683610"/>
    <lineage>
        <taxon>Bacteria</taxon>
        <taxon>Bacillati</taxon>
        <taxon>Bacillota</taxon>
        <taxon>Bacilli</taxon>
        <taxon>Bacillales</taxon>
        <taxon>Bacillaceae</taxon>
        <taxon>Bacillus</taxon>
    </lineage>
</organism>
<proteinExistence type="predicted"/>
<sequence length="87" mass="10200">MESLVEQGKKTIYYENVYVFGQKLKSLRKKRKLSIKAFSKKIGWGYWCVERWEKGDPVGPNTLNMLAEFFNVSPDYLLSANEQLTLF</sequence>
<evidence type="ECO:0000313" key="3">
    <source>
        <dbReference type="Proteomes" id="UP001312865"/>
    </source>
</evidence>
<dbReference type="Proteomes" id="UP001312865">
    <property type="component" value="Unassembled WGS sequence"/>
</dbReference>
<dbReference type="PROSITE" id="PS50943">
    <property type="entry name" value="HTH_CROC1"/>
    <property type="match status" value="1"/>
</dbReference>
<evidence type="ECO:0000259" key="1">
    <source>
        <dbReference type="PROSITE" id="PS50943"/>
    </source>
</evidence>
<gene>
    <name evidence="2" type="ORF">WAK64_20565</name>
</gene>
<accession>A0ABU8HJJ0</accession>
<protein>
    <submittedName>
        <fullName evidence="2">Helix-turn-helix domain-containing protein</fullName>
    </submittedName>
</protein>
<comment type="caution">
    <text evidence="2">The sequence shown here is derived from an EMBL/GenBank/DDBJ whole genome shotgun (WGS) entry which is preliminary data.</text>
</comment>
<dbReference type="EMBL" id="JBBAXC010000026">
    <property type="protein sequence ID" value="MEI5909425.1"/>
    <property type="molecule type" value="Genomic_DNA"/>
</dbReference>
<evidence type="ECO:0000313" key="2">
    <source>
        <dbReference type="EMBL" id="MEI5909425.1"/>
    </source>
</evidence>
<dbReference type="SUPFAM" id="SSF47413">
    <property type="entry name" value="lambda repressor-like DNA-binding domains"/>
    <property type="match status" value="1"/>
</dbReference>
<dbReference type="Pfam" id="PF01381">
    <property type="entry name" value="HTH_3"/>
    <property type="match status" value="1"/>
</dbReference>
<dbReference type="InterPro" id="IPR010982">
    <property type="entry name" value="Lambda_DNA-bd_dom_sf"/>
</dbReference>
<keyword evidence="3" id="KW-1185">Reference proteome</keyword>